<comment type="similarity">
    <text evidence="7">Belongs to the TonB-dependent receptor family.</text>
</comment>
<dbReference type="InterPro" id="IPR039426">
    <property type="entry name" value="TonB-dep_rcpt-like"/>
</dbReference>
<dbReference type="RefSeq" id="WP_157298876.1">
    <property type="nucleotide sequence ID" value="NZ_BAAAZB010000005.1"/>
</dbReference>
<dbReference type="Pfam" id="PF07715">
    <property type="entry name" value="Plug"/>
    <property type="match status" value="1"/>
</dbReference>
<dbReference type="InterPro" id="IPR036942">
    <property type="entry name" value="Beta-barrel_TonB_sf"/>
</dbReference>
<gene>
    <name evidence="9" type="ORF">GO495_06630</name>
</gene>
<evidence type="ECO:0000256" key="7">
    <source>
        <dbReference type="PROSITE-ProRule" id="PRU01360"/>
    </source>
</evidence>
<dbReference type="Proteomes" id="UP000468388">
    <property type="component" value="Unassembled WGS sequence"/>
</dbReference>
<dbReference type="Pfam" id="PF13620">
    <property type="entry name" value="CarboxypepD_reg"/>
    <property type="match status" value="1"/>
</dbReference>
<dbReference type="EMBL" id="WRXO01000001">
    <property type="protein sequence ID" value="MVT40250.1"/>
    <property type="molecule type" value="Genomic_DNA"/>
</dbReference>
<dbReference type="NCBIfam" id="TIGR04057">
    <property type="entry name" value="SusC_RagA_signa"/>
    <property type="match status" value="1"/>
</dbReference>
<sequence length="1127" mass="124505">MDFLIHAARGMAFSFGNSRSLRYKPFIKCIVMTKLTVLLVAISLHVSAAYAQHISLNVKDKPLLEVLSSIRKQTGYNFIITSVNAQYAHPVTLTLNAATIETTLLKLFSDQPFLYEFDGKVIMIKLKPETEKKTPVQKENLEQRELNGIVVDDKNKPLEGATVILNDQSNRGTITDSQGRFRFANAPENGTLLIRMLGHETRRVSYQNFTVGSIVIKEIDADLKEIQVIAYGTQIKKYSTNNIGTVSAAEIARQPVNNPLLALEGRVPGLFIQQASGVSGSNIYVKVQGINSLGNGSDPLYVIDGVPYTPQFNTSLANSSFNSPGGSTFNFVNPADIESISVLKDADATAIYGSRAANGAILITTKKGKPGKTKIDVNLQNGWGQIAHKVDFLNTQQYLDMRKEAYTNAGKSIPTSATNPTSSNYDLTIWDQNRYTDWQKVLVGNTAHFTDLQASVSGGSNTTQFLAAYGFNRQTTVYPGSLGDLKGSVHLNLNHNSLDNKFHYNISATYLQDKNTLGSSDLMNPATSLTPNAPLLHLADGSLNWEPFPKNPSRYSFRNPLAYTEERYTGNTNNLTANNNISYEILPGLQVKTSMGFNRLVGKEIQINPLTSIKPDAFDLTRSALYLDKSISSWIIEPQITYTKETEYGVIDALIGSSFQQVSNDLLSQTGSGYTNDAQLGNLSAASSTVTNFVDKSLYKYNALFGRINYRLKDKYILNLTARRDGSSRFGDQNKLHTFYAVGGAWLFADEHIIKNSLPWLSSGKIRASYGTTGNDQIGDYRYLSLLNTYGVDIPYGQSVGLTQFSIANPFLQWEETRKINLGLDLGFLKDRILLSVNYYRNRSSNQLIGYALPNITGFGSVDENFPATIQNKGLEGQLNVNVIRSKNFNWHSSLNMTIQRNKLIDFPDLATSSYANNYIIGQPINIFRAYQFAGVNPATGLYQFIDHNGKATSSPDPTTDKTILIDPNPKFFGGFSNSLQYKGFDLDFLLQFVNQKARNYKFGNLPGLAVRNQPISVLNRWKNPGDIVDIQKVSTNSSEISVPFDAAIASDASYVGASYVRLKNISLSYSLPMQWLSKIKASQARIYIQAQNLLTFTNFIGSDPETAGLGALPPLRIITVGLQITL</sequence>
<dbReference type="Gene3D" id="2.40.170.20">
    <property type="entry name" value="TonB-dependent receptor, beta-barrel domain"/>
    <property type="match status" value="1"/>
</dbReference>
<dbReference type="NCBIfam" id="TIGR04056">
    <property type="entry name" value="OMP_RagA_SusC"/>
    <property type="match status" value="1"/>
</dbReference>
<name>A0A6N8J4Z9_9BACT</name>
<evidence type="ECO:0000256" key="1">
    <source>
        <dbReference type="ARBA" id="ARBA00004571"/>
    </source>
</evidence>
<comment type="subcellular location">
    <subcellularLocation>
        <location evidence="1 7">Cell outer membrane</location>
        <topology evidence="1 7">Multi-pass membrane protein</topology>
    </subcellularLocation>
</comment>
<dbReference type="InterPro" id="IPR008969">
    <property type="entry name" value="CarboxyPept-like_regulatory"/>
</dbReference>
<dbReference type="InterPro" id="IPR037066">
    <property type="entry name" value="Plug_dom_sf"/>
</dbReference>
<dbReference type="PROSITE" id="PS52016">
    <property type="entry name" value="TONB_DEPENDENT_REC_3"/>
    <property type="match status" value="1"/>
</dbReference>
<dbReference type="AlphaFoldDB" id="A0A6N8J4Z9"/>
<dbReference type="SUPFAM" id="SSF56935">
    <property type="entry name" value="Porins"/>
    <property type="match status" value="1"/>
</dbReference>
<evidence type="ECO:0000313" key="9">
    <source>
        <dbReference type="EMBL" id="MVT40250.1"/>
    </source>
</evidence>
<evidence type="ECO:0000256" key="4">
    <source>
        <dbReference type="ARBA" id="ARBA00022692"/>
    </source>
</evidence>
<dbReference type="Gene3D" id="2.170.130.10">
    <property type="entry name" value="TonB-dependent receptor, plug domain"/>
    <property type="match status" value="1"/>
</dbReference>
<dbReference type="Gene3D" id="2.60.40.1120">
    <property type="entry name" value="Carboxypeptidase-like, regulatory domain"/>
    <property type="match status" value="1"/>
</dbReference>
<evidence type="ECO:0000256" key="2">
    <source>
        <dbReference type="ARBA" id="ARBA00022448"/>
    </source>
</evidence>
<proteinExistence type="inferred from homology"/>
<dbReference type="InterPro" id="IPR023997">
    <property type="entry name" value="TonB-dep_OMP_SusC/RagA_CS"/>
</dbReference>
<keyword evidence="5 7" id="KW-0472">Membrane</keyword>
<evidence type="ECO:0000256" key="5">
    <source>
        <dbReference type="ARBA" id="ARBA00023136"/>
    </source>
</evidence>
<keyword evidence="10" id="KW-1185">Reference proteome</keyword>
<keyword evidence="3 7" id="KW-1134">Transmembrane beta strand</keyword>
<evidence type="ECO:0000256" key="3">
    <source>
        <dbReference type="ARBA" id="ARBA00022452"/>
    </source>
</evidence>
<evidence type="ECO:0000256" key="6">
    <source>
        <dbReference type="ARBA" id="ARBA00023237"/>
    </source>
</evidence>
<dbReference type="GO" id="GO:0009279">
    <property type="term" value="C:cell outer membrane"/>
    <property type="evidence" value="ECO:0007669"/>
    <property type="project" value="UniProtKB-SubCell"/>
</dbReference>
<dbReference type="OrthoDB" id="9768177at2"/>
<dbReference type="InterPro" id="IPR012910">
    <property type="entry name" value="Plug_dom"/>
</dbReference>
<keyword evidence="4 7" id="KW-0812">Transmembrane</keyword>
<comment type="caution">
    <text evidence="9">The sequence shown here is derived from an EMBL/GenBank/DDBJ whole genome shotgun (WGS) entry which is preliminary data.</text>
</comment>
<protein>
    <submittedName>
        <fullName evidence="9">SusC/RagA family TonB-linked outer membrane protein</fullName>
    </submittedName>
</protein>
<keyword evidence="2 7" id="KW-0813">Transport</keyword>
<dbReference type="InterPro" id="IPR023996">
    <property type="entry name" value="TonB-dep_OMP_SusC/RagA"/>
</dbReference>
<evidence type="ECO:0000313" key="10">
    <source>
        <dbReference type="Proteomes" id="UP000468388"/>
    </source>
</evidence>
<feature type="domain" description="TonB-dependent receptor plug" evidence="8">
    <location>
        <begin position="239"/>
        <end position="360"/>
    </location>
</feature>
<keyword evidence="6 7" id="KW-0998">Cell outer membrane</keyword>
<accession>A0A6N8J4Z9</accession>
<evidence type="ECO:0000259" key="8">
    <source>
        <dbReference type="Pfam" id="PF07715"/>
    </source>
</evidence>
<dbReference type="SUPFAM" id="SSF49464">
    <property type="entry name" value="Carboxypeptidase regulatory domain-like"/>
    <property type="match status" value="1"/>
</dbReference>
<reference evidence="9 10" key="1">
    <citation type="submission" date="2019-12" db="EMBL/GenBank/DDBJ databases">
        <title>The draft genomic sequence of strain Chitinophaga oryziterrae JCM 16595.</title>
        <authorList>
            <person name="Zhang X."/>
        </authorList>
    </citation>
    <scope>NUCLEOTIDE SEQUENCE [LARGE SCALE GENOMIC DNA]</scope>
    <source>
        <strain evidence="9 10">JCM 16595</strain>
    </source>
</reference>
<organism evidence="9 10">
    <name type="scientific">Chitinophaga oryziterrae</name>
    <dbReference type="NCBI Taxonomy" id="1031224"/>
    <lineage>
        <taxon>Bacteria</taxon>
        <taxon>Pseudomonadati</taxon>
        <taxon>Bacteroidota</taxon>
        <taxon>Chitinophagia</taxon>
        <taxon>Chitinophagales</taxon>
        <taxon>Chitinophagaceae</taxon>
        <taxon>Chitinophaga</taxon>
    </lineage>
</organism>